<evidence type="ECO:0000313" key="3">
    <source>
        <dbReference type="Proteomes" id="UP000540014"/>
    </source>
</evidence>
<dbReference type="EMBL" id="JABAFR010000038">
    <property type="protein sequence ID" value="NME45406.1"/>
    <property type="molecule type" value="Genomic_DNA"/>
</dbReference>
<evidence type="ECO:0000313" key="2">
    <source>
        <dbReference type="EMBL" id="NME45406.1"/>
    </source>
</evidence>
<feature type="non-terminal residue" evidence="2">
    <location>
        <position position="89"/>
    </location>
</feature>
<sequence>MSPYFSFLLGCLIGVLMTLLIEIVIQANRDTGIQIVEKPPELFGTVRQKVGCEFISDLPYHPGLVKKVLHRMDLEKYTILDLQDLFWYV</sequence>
<keyword evidence="1" id="KW-0812">Transmembrane</keyword>
<feature type="transmembrane region" description="Helical" evidence="1">
    <location>
        <begin position="6"/>
        <end position="25"/>
    </location>
</feature>
<protein>
    <submittedName>
        <fullName evidence="2">Uncharacterized protein</fullName>
    </submittedName>
</protein>
<comment type="caution">
    <text evidence="2">The sequence shown here is derived from an EMBL/GenBank/DDBJ whole genome shotgun (WGS) entry which is preliminary data.</text>
</comment>
<dbReference type="RefSeq" id="WP_431194431.1">
    <property type="nucleotide sequence ID" value="NZ_JABAFR010000038.1"/>
</dbReference>
<proteinExistence type="predicted"/>
<dbReference type="Proteomes" id="UP000540014">
    <property type="component" value="Unassembled WGS sequence"/>
</dbReference>
<keyword evidence="1" id="KW-1133">Transmembrane helix</keyword>
<evidence type="ECO:0000256" key="1">
    <source>
        <dbReference type="SAM" id="Phobius"/>
    </source>
</evidence>
<keyword evidence="1" id="KW-0472">Membrane</keyword>
<gene>
    <name evidence="2" type="ORF">HF861_11080</name>
</gene>
<accession>A0A7X9NJI1</accession>
<organism evidence="2 3">
    <name type="scientific">Faecalicoccus pleomorphus</name>
    <dbReference type="NCBI Taxonomy" id="1323"/>
    <lineage>
        <taxon>Bacteria</taxon>
        <taxon>Bacillati</taxon>
        <taxon>Bacillota</taxon>
        <taxon>Erysipelotrichia</taxon>
        <taxon>Erysipelotrichales</taxon>
        <taxon>Erysipelotrichaceae</taxon>
        <taxon>Faecalicoccus</taxon>
    </lineage>
</organism>
<dbReference type="AlphaFoldDB" id="A0A7X9NJI1"/>
<reference evidence="2 3" key="1">
    <citation type="submission" date="2020-04" db="EMBL/GenBank/DDBJ databases">
        <authorList>
            <person name="Hitch T.C.A."/>
            <person name="Wylensek D."/>
            <person name="Clavel T."/>
        </authorList>
    </citation>
    <scope>NUCLEOTIDE SEQUENCE [LARGE SCALE GENOMIC DNA]</scope>
    <source>
        <strain evidence="2 3">BSM-383-APC-22F</strain>
    </source>
</reference>
<name>A0A7X9NJI1_9FIRM</name>